<gene>
    <name evidence="1" type="ORF">CLOLEP_02378</name>
</gene>
<name>A7VUY1_9FIRM</name>
<comment type="caution">
    <text evidence="1">The sequence shown here is derived from an EMBL/GenBank/DDBJ whole genome shotgun (WGS) entry which is preliminary data.</text>
</comment>
<reference evidence="1 2" key="1">
    <citation type="submission" date="2007-08" db="EMBL/GenBank/DDBJ databases">
        <title>Draft genome sequence of Clostridium leptum (DSM 753).</title>
        <authorList>
            <person name="Sudarsanam P."/>
            <person name="Ley R."/>
            <person name="Guruge J."/>
            <person name="Turnbaugh P.J."/>
            <person name="Mahowald M."/>
            <person name="Liep D."/>
            <person name="Gordon J."/>
        </authorList>
    </citation>
    <scope>NUCLEOTIDE SEQUENCE [LARGE SCALE GENOMIC DNA]</scope>
    <source>
        <strain evidence="1 2">DSM 753</strain>
    </source>
</reference>
<evidence type="ECO:0000313" key="1">
    <source>
        <dbReference type="EMBL" id="EDO60781.1"/>
    </source>
</evidence>
<dbReference type="EMBL" id="ABCB02000019">
    <property type="protein sequence ID" value="EDO60781.1"/>
    <property type="molecule type" value="Genomic_DNA"/>
</dbReference>
<reference evidence="1 2" key="2">
    <citation type="submission" date="2007-08" db="EMBL/GenBank/DDBJ databases">
        <authorList>
            <person name="Fulton L."/>
            <person name="Clifton S."/>
            <person name="Fulton B."/>
            <person name="Xu J."/>
            <person name="Minx P."/>
            <person name="Pepin K.H."/>
            <person name="Johnson M."/>
            <person name="Thiruvilangam P."/>
            <person name="Bhonagiri V."/>
            <person name="Nash W.E."/>
            <person name="Wang C."/>
            <person name="Mardis E.R."/>
            <person name="Wilson R.K."/>
        </authorList>
    </citation>
    <scope>NUCLEOTIDE SEQUENCE [LARGE SCALE GENOMIC DNA]</scope>
    <source>
        <strain evidence="1 2">DSM 753</strain>
    </source>
</reference>
<organism evidence="1 2">
    <name type="scientific">[Clostridium] leptum DSM 753</name>
    <dbReference type="NCBI Taxonomy" id="428125"/>
    <lineage>
        <taxon>Bacteria</taxon>
        <taxon>Bacillati</taxon>
        <taxon>Bacillota</taxon>
        <taxon>Clostridia</taxon>
        <taxon>Eubacteriales</taxon>
        <taxon>Oscillospiraceae</taxon>
        <taxon>Oscillospiraceae incertae sedis</taxon>
    </lineage>
</organism>
<sequence>MELPCGGKARQSVGKRAAEAAIRGMAGERLKSCYAG</sequence>
<evidence type="ECO:0000313" key="2">
    <source>
        <dbReference type="Proteomes" id="UP000003490"/>
    </source>
</evidence>
<dbReference type="AlphaFoldDB" id="A7VUY1"/>
<proteinExistence type="predicted"/>
<protein>
    <submittedName>
        <fullName evidence="1">Uncharacterized protein</fullName>
    </submittedName>
</protein>
<dbReference type="HOGENOM" id="CLU_3355463_0_0_9"/>
<accession>A7VUY1</accession>
<dbReference type="Proteomes" id="UP000003490">
    <property type="component" value="Unassembled WGS sequence"/>
</dbReference>